<organism evidence="1 2">
    <name type="scientific">Bacillus carboniphilus</name>
    <dbReference type="NCBI Taxonomy" id="86663"/>
    <lineage>
        <taxon>Bacteria</taxon>
        <taxon>Bacillati</taxon>
        <taxon>Bacillota</taxon>
        <taxon>Bacilli</taxon>
        <taxon>Bacillales</taxon>
        <taxon>Bacillaceae</taxon>
        <taxon>Bacillus</taxon>
    </lineage>
</organism>
<keyword evidence="2" id="KW-1185">Reference proteome</keyword>
<dbReference type="InterPro" id="IPR022580">
    <property type="entry name" value="DUF2639"/>
</dbReference>
<dbReference type="RefSeq" id="WP_343800159.1">
    <property type="nucleotide sequence ID" value="NZ_BAAADJ010000046.1"/>
</dbReference>
<evidence type="ECO:0008006" key="3">
    <source>
        <dbReference type="Google" id="ProtNLM"/>
    </source>
</evidence>
<dbReference type="Proteomes" id="UP001500782">
    <property type="component" value="Unassembled WGS sequence"/>
</dbReference>
<dbReference type="Pfam" id="PF11121">
    <property type="entry name" value="DUF2639"/>
    <property type="match status" value="1"/>
</dbReference>
<dbReference type="EMBL" id="BAAADJ010000046">
    <property type="protein sequence ID" value="GAA0336427.1"/>
    <property type="molecule type" value="Genomic_DNA"/>
</dbReference>
<protein>
    <recommendedName>
        <fullName evidence="3">DUF2639 domain-containing protein</fullName>
    </recommendedName>
</protein>
<comment type="caution">
    <text evidence="1">The sequence shown here is derived from an EMBL/GenBank/DDBJ whole genome shotgun (WGS) entry which is preliminary data.</text>
</comment>
<gene>
    <name evidence="1" type="ORF">GCM10008967_28500</name>
</gene>
<evidence type="ECO:0000313" key="2">
    <source>
        <dbReference type="Proteomes" id="UP001500782"/>
    </source>
</evidence>
<evidence type="ECO:0000313" key="1">
    <source>
        <dbReference type="EMBL" id="GAA0336427.1"/>
    </source>
</evidence>
<reference evidence="1 2" key="1">
    <citation type="journal article" date="2019" name="Int. J. Syst. Evol. Microbiol.">
        <title>The Global Catalogue of Microorganisms (GCM) 10K type strain sequencing project: providing services to taxonomists for standard genome sequencing and annotation.</title>
        <authorList>
            <consortium name="The Broad Institute Genomics Platform"/>
            <consortium name="The Broad Institute Genome Sequencing Center for Infectious Disease"/>
            <person name="Wu L."/>
            <person name="Ma J."/>
        </authorList>
    </citation>
    <scope>NUCLEOTIDE SEQUENCE [LARGE SCALE GENOMIC DNA]</scope>
    <source>
        <strain evidence="1 2">JCM 9731</strain>
    </source>
</reference>
<sequence>MAYVGTKGWYIQKLKEKGIFYHPVERKKLELYKTYVVRNLYLEKEAENNQG</sequence>
<proteinExistence type="predicted"/>
<accession>A0ABN0WG87</accession>
<name>A0ABN0WG87_9BACI</name>